<sequence length="70" mass="7712">MLFSQLLVQQESCETWWNGLEKDAKGAPATILTVATSWSRIAETPSPSPSCPSPDPSCLRNSPPHRRFAQ</sequence>
<dbReference type="AlphaFoldDB" id="A0A918QSR0"/>
<accession>A0A918QSR0</accession>
<dbReference type="EMBL" id="BMWH01000001">
    <property type="protein sequence ID" value="GGZ71223.1"/>
    <property type="molecule type" value="Genomic_DNA"/>
</dbReference>
<name>A0A918QSR0_9ACTN</name>
<keyword evidence="3" id="KW-1185">Reference proteome</keyword>
<protein>
    <submittedName>
        <fullName evidence="2">Uncharacterized protein</fullName>
    </submittedName>
</protein>
<reference evidence="2" key="2">
    <citation type="submission" date="2020-09" db="EMBL/GenBank/DDBJ databases">
        <authorList>
            <person name="Sun Q."/>
            <person name="Ohkuma M."/>
        </authorList>
    </citation>
    <scope>NUCLEOTIDE SEQUENCE</scope>
    <source>
        <strain evidence="2">JCM 5016</strain>
    </source>
</reference>
<evidence type="ECO:0000256" key="1">
    <source>
        <dbReference type="SAM" id="MobiDB-lite"/>
    </source>
</evidence>
<proteinExistence type="predicted"/>
<evidence type="ECO:0000313" key="2">
    <source>
        <dbReference type="EMBL" id="GGZ71223.1"/>
    </source>
</evidence>
<dbReference type="Proteomes" id="UP000623010">
    <property type="component" value="Unassembled WGS sequence"/>
</dbReference>
<evidence type="ECO:0000313" key="3">
    <source>
        <dbReference type="Proteomes" id="UP000623010"/>
    </source>
</evidence>
<gene>
    <name evidence="2" type="ORF">GCM10010389_05900</name>
</gene>
<feature type="region of interest" description="Disordered" evidence="1">
    <location>
        <begin position="43"/>
        <end position="70"/>
    </location>
</feature>
<comment type="caution">
    <text evidence="2">The sequence shown here is derived from an EMBL/GenBank/DDBJ whole genome shotgun (WGS) entry which is preliminary data.</text>
</comment>
<reference evidence="2" key="1">
    <citation type="journal article" date="2014" name="Int. J. Syst. Evol. Microbiol.">
        <title>Complete genome sequence of Corynebacterium casei LMG S-19264T (=DSM 44701T), isolated from a smear-ripened cheese.</title>
        <authorList>
            <consortium name="US DOE Joint Genome Institute (JGI-PGF)"/>
            <person name="Walter F."/>
            <person name="Albersmeier A."/>
            <person name="Kalinowski J."/>
            <person name="Ruckert C."/>
        </authorList>
    </citation>
    <scope>NUCLEOTIDE SEQUENCE</scope>
    <source>
        <strain evidence="2">JCM 5016</strain>
    </source>
</reference>
<organism evidence="2 3">
    <name type="scientific">Streptomyces echinoruber</name>
    <dbReference type="NCBI Taxonomy" id="68898"/>
    <lineage>
        <taxon>Bacteria</taxon>
        <taxon>Bacillati</taxon>
        <taxon>Actinomycetota</taxon>
        <taxon>Actinomycetes</taxon>
        <taxon>Kitasatosporales</taxon>
        <taxon>Streptomycetaceae</taxon>
        <taxon>Streptomyces</taxon>
    </lineage>
</organism>
<feature type="compositionally biased region" description="Pro residues" evidence="1">
    <location>
        <begin position="46"/>
        <end position="55"/>
    </location>
</feature>